<reference evidence="2" key="1">
    <citation type="submission" date="2023-06" db="EMBL/GenBank/DDBJ databases">
        <title>Genome-scale phylogeny and comparative genomics of the fungal order Sordariales.</title>
        <authorList>
            <consortium name="Lawrence Berkeley National Laboratory"/>
            <person name="Hensen N."/>
            <person name="Bonometti L."/>
            <person name="Westerberg I."/>
            <person name="Brannstrom I.O."/>
            <person name="Guillou S."/>
            <person name="Cros-Aarteil S."/>
            <person name="Calhoun S."/>
            <person name="Haridas S."/>
            <person name="Kuo A."/>
            <person name="Mondo S."/>
            <person name="Pangilinan J."/>
            <person name="Riley R."/>
            <person name="LaButti K."/>
            <person name="Andreopoulos B."/>
            <person name="Lipzen A."/>
            <person name="Chen C."/>
            <person name="Yanf M."/>
            <person name="Daum C."/>
            <person name="Ng V."/>
            <person name="Clum A."/>
            <person name="Steindorff A."/>
            <person name="Ohm R."/>
            <person name="Martin F."/>
            <person name="Silar P."/>
            <person name="Natvig D."/>
            <person name="Lalanne C."/>
            <person name="Gautier V."/>
            <person name="Ament-velasquez S.L."/>
            <person name="Kruys A."/>
            <person name="Hutchinson M.I."/>
            <person name="Powell A.J."/>
            <person name="Barry K."/>
            <person name="Miller A.N."/>
            <person name="Grigoriev I.V."/>
            <person name="Debuchy R."/>
            <person name="Gladieux P."/>
            <person name="Thoren M.H."/>
            <person name="Johannesson H."/>
        </authorList>
    </citation>
    <scope>NUCLEOTIDE SEQUENCE</scope>
    <source>
        <strain evidence="2">SMH2392-1A</strain>
    </source>
</reference>
<comment type="caution">
    <text evidence="2">The sequence shown here is derived from an EMBL/GenBank/DDBJ whole genome shotgun (WGS) entry which is preliminary data.</text>
</comment>
<name>A0AA40DW55_9PEZI</name>
<gene>
    <name evidence="2" type="ORF">B0T26DRAFT_711017</name>
</gene>
<evidence type="ECO:0000256" key="1">
    <source>
        <dbReference type="SAM" id="MobiDB-lite"/>
    </source>
</evidence>
<organism evidence="2 3">
    <name type="scientific">Lasiosphaeria miniovina</name>
    <dbReference type="NCBI Taxonomy" id="1954250"/>
    <lineage>
        <taxon>Eukaryota</taxon>
        <taxon>Fungi</taxon>
        <taxon>Dikarya</taxon>
        <taxon>Ascomycota</taxon>
        <taxon>Pezizomycotina</taxon>
        <taxon>Sordariomycetes</taxon>
        <taxon>Sordariomycetidae</taxon>
        <taxon>Sordariales</taxon>
        <taxon>Lasiosphaeriaceae</taxon>
        <taxon>Lasiosphaeria</taxon>
    </lineage>
</organism>
<protein>
    <submittedName>
        <fullName evidence="2">Uncharacterized protein</fullName>
    </submittedName>
</protein>
<dbReference type="GeneID" id="85325287"/>
<feature type="compositionally biased region" description="Basic and acidic residues" evidence="1">
    <location>
        <begin position="90"/>
        <end position="108"/>
    </location>
</feature>
<feature type="region of interest" description="Disordered" evidence="1">
    <location>
        <begin position="1"/>
        <end position="70"/>
    </location>
</feature>
<dbReference type="EMBL" id="JAUIRO010000004">
    <property type="protein sequence ID" value="KAK0717860.1"/>
    <property type="molecule type" value="Genomic_DNA"/>
</dbReference>
<accession>A0AA40DW55</accession>
<feature type="region of interest" description="Disordered" evidence="1">
    <location>
        <begin position="84"/>
        <end position="108"/>
    </location>
</feature>
<sequence length="474" mass="52141">MERPGAGWNACPLPPSTRARPKKGARKDLTPGYTSSGSEAQDDDGFEPTTGRVFNQASTRDRASIPERPTLSLGHYTVHFPAESALGSRSKSEYPTKPRVSESRSGEDNFSRDLILPHFIRISINAICSDLREIENTLGDSHQLHQSHNPVATIMKQLMALAKACEFMNLEVKRLTQERDAAEVPNPVPEEPTEALTEQRHSSQTLIAPPQSPALTPYIKEKAVDEIWGDGVQLADPTERLDKLCSGLASFLGKLFRINGQTNNKAIVEFVAQFRLRRSATPRTDATQLPGFWKARESWSPARITPMTLEPSLEDYSSPPQAAIALVETMTSLRPTISRGVLSARRVLLATMVCELCRYIESAMPDAPRENWNIGSILGPEAQLAVQELPVGKLAAALGDSDRSSTQQIKDQLASGCGDHFCALSFADEDGKTREIGLLHCDESSNFLIIDFAGRFFRLVDCQLASMMPNLTEP</sequence>
<dbReference type="RefSeq" id="XP_060296653.1">
    <property type="nucleotide sequence ID" value="XM_060442017.1"/>
</dbReference>
<keyword evidence="3" id="KW-1185">Reference proteome</keyword>
<evidence type="ECO:0000313" key="2">
    <source>
        <dbReference type="EMBL" id="KAK0717860.1"/>
    </source>
</evidence>
<dbReference type="Proteomes" id="UP001172101">
    <property type="component" value="Unassembled WGS sequence"/>
</dbReference>
<dbReference type="AlphaFoldDB" id="A0AA40DW55"/>
<evidence type="ECO:0000313" key="3">
    <source>
        <dbReference type="Proteomes" id="UP001172101"/>
    </source>
</evidence>
<proteinExistence type="predicted"/>